<dbReference type="Proteomes" id="UP001060085">
    <property type="component" value="Linkage Group LG01"/>
</dbReference>
<name>A0ACC0CCQ1_CATRO</name>
<evidence type="ECO:0000313" key="1">
    <source>
        <dbReference type="EMBL" id="KAI5682632.1"/>
    </source>
</evidence>
<protein>
    <submittedName>
        <fullName evidence="1">Uncharacterized protein</fullName>
    </submittedName>
</protein>
<proteinExistence type="predicted"/>
<gene>
    <name evidence="1" type="ORF">M9H77_03860</name>
</gene>
<accession>A0ACC0CCQ1</accession>
<sequence length="186" mass="21849">MSLIPVFHRGRRPISYYNTFSSHDRISWDPSTHHHQYHFNTPLIGPPHPHSYYPPNYSNNYHHRHHHANHHESLGGAGGVEWKEGPEAYFIKTQLPTGMRKEDVRVVVDEDSKMLKISGYRGIEFEDRHDNWQHVQRSSRKFLTSFMLPQDAISHQIRSSMENGVFTVTVPKRKEKNHVRPVPIVF</sequence>
<reference evidence="2" key="1">
    <citation type="journal article" date="2023" name="Nat. Plants">
        <title>Single-cell RNA sequencing provides a high-resolution roadmap for understanding the multicellular compartmentation of specialized metabolism.</title>
        <authorList>
            <person name="Sun S."/>
            <person name="Shen X."/>
            <person name="Li Y."/>
            <person name="Li Y."/>
            <person name="Wang S."/>
            <person name="Li R."/>
            <person name="Zhang H."/>
            <person name="Shen G."/>
            <person name="Guo B."/>
            <person name="Wei J."/>
            <person name="Xu J."/>
            <person name="St-Pierre B."/>
            <person name="Chen S."/>
            <person name="Sun C."/>
        </authorList>
    </citation>
    <scope>NUCLEOTIDE SEQUENCE [LARGE SCALE GENOMIC DNA]</scope>
</reference>
<comment type="caution">
    <text evidence="1">The sequence shown here is derived from an EMBL/GenBank/DDBJ whole genome shotgun (WGS) entry which is preliminary data.</text>
</comment>
<dbReference type="EMBL" id="CM044701">
    <property type="protein sequence ID" value="KAI5682632.1"/>
    <property type="molecule type" value="Genomic_DNA"/>
</dbReference>
<evidence type="ECO:0000313" key="2">
    <source>
        <dbReference type="Proteomes" id="UP001060085"/>
    </source>
</evidence>
<keyword evidence="2" id="KW-1185">Reference proteome</keyword>
<organism evidence="1 2">
    <name type="scientific">Catharanthus roseus</name>
    <name type="common">Madagascar periwinkle</name>
    <name type="synonym">Vinca rosea</name>
    <dbReference type="NCBI Taxonomy" id="4058"/>
    <lineage>
        <taxon>Eukaryota</taxon>
        <taxon>Viridiplantae</taxon>
        <taxon>Streptophyta</taxon>
        <taxon>Embryophyta</taxon>
        <taxon>Tracheophyta</taxon>
        <taxon>Spermatophyta</taxon>
        <taxon>Magnoliopsida</taxon>
        <taxon>eudicotyledons</taxon>
        <taxon>Gunneridae</taxon>
        <taxon>Pentapetalae</taxon>
        <taxon>asterids</taxon>
        <taxon>lamiids</taxon>
        <taxon>Gentianales</taxon>
        <taxon>Apocynaceae</taxon>
        <taxon>Rauvolfioideae</taxon>
        <taxon>Vinceae</taxon>
        <taxon>Catharanthinae</taxon>
        <taxon>Catharanthus</taxon>
    </lineage>
</organism>